<dbReference type="PANTHER" id="PTHR43423:SF1">
    <property type="entry name" value="ABC TRANSPORTER I FAMILY MEMBER 17"/>
    <property type="match status" value="1"/>
</dbReference>
<dbReference type="GO" id="GO:0016020">
    <property type="term" value="C:membrane"/>
    <property type="evidence" value="ECO:0007669"/>
    <property type="project" value="InterPro"/>
</dbReference>
<dbReference type="CDD" id="cd03260">
    <property type="entry name" value="ABC_PstB_phosphate_transporter"/>
    <property type="match status" value="1"/>
</dbReference>
<comment type="caution">
    <text evidence="5">The sequence shown here is derived from an EMBL/GenBank/DDBJ whole genome shotgun (WGS) entry which is preliminary data.</text>
</comment>
<dbReference type="Gene3D" id="3.40.50.300">
    <property type="entry name" value="P-loop containing nucleotide triphosphate hydrolases"/>
    <property type="match status" value="1"/>
</dbReference>
<dbReference type="InterPro" id="IPR027417">
    <property type="entry name" value="P-loop_NTPase"/>
</dbReference>
<dbReference type="AlphaFoldDB" id="A0A0R1Q3C0"/>
<reference evidence="5 6" key="1">
    <citation type="journal article" date="2015" name="Genome Announc.">
        <title>Expanding the biotechnology potential of lactobacilli through comparative genomics of 213 strains and associated genera.</title>
        <authorList>
            <person name="Sun Z."/>
            <person name="Harris H.M."/>
            <person name="McCann A."/>
            <person name="Guo C."/>
            <person name="Argimon S."/>
            <person name="Zhang W."/>
            <person name="Yang X."/>
            <person name="Jeffery I.B."/>
            <person name="Cooney J.C."/>
            <person name="Kagawa T.F."/>
            <person name="Liu W."/>
            <person name="Song Y."/>
            <person name="Salvetti E."/>
            <person name="Wrobel A."/>
            <person name="Rasinkangas P."/>
            <person name="Parkhill J."/>
            <person name="Rea M.C."/>
            <person name="O'Sullivan O."/>
            <person name="Ritari J."/>
            <person name="Douillard F.P."/>
            <person name="Paul Ross R."/>
            <person name="Yang R."/>
            <person name="Briner A.E."/>
            <person name="Felis G.E."/>
            <person name="de Vos W.M."/>
            <person name="Barrangou R."/>
            <person name="Klaenhammer T.R."/>
            <person name="Caufield P.W."/>
            <person name="Cui Y."/>
            <person name="Zhang H."/>
            <person name="O'Toole P.W."/>
        </authorList>
    </citation>
    <scope>NUCLEOTIDE SEQUENCE [LARGE SCALE GENOMIC DNA]</scope>
    <source>
        <strain evidence="5 6">DSM 19971</strain>
    </source>
</reference>
<dbReference type="Pfam" id="PF00005">
    <property type="entry name" value="ABC_tran"/>
    <property type="match status" value="1"/>
</dbReference>
<dbReference type="GO" id="GO:0035435">
    <property type="term" value="P:phosphate ion transmembrane transport"/>
    <property type="evidence" value="ECO:0007669"/>
    <property type="project" value="InterPro"/>
</dbReference>
<dbReference type="GO" id="GO:0005524">
    <property type="term" value="F:ATP binding"/>
    <property type="evidence" value="ECO:0007669"/>
    <property type="project" value="UniProtKB-KW"/>
</dbReference>
<proteinExistence type="predicted"/>
<evidence type="ECO:0000256" key="1">
    <source>
        <dbReference type="ARBA" id="ARBA00022592"/>
    </source>
</evidence>
<accession>A0A0R1Q3C0</accession>
<dbReference type="SUPFAM" id="SSF52540">
    <property type="entry name" value="P-loop containing nucleoside triphosphate hydrolases"/>
    <property type="match status" value="1"/>
</dbReference>
<evidence type="ECO:0000256" key="2">
    <source>
        <dbReference type="ARBA" id="ARBA00022741"/>
    </source>
</evidence>
<keyword evidence="2" id="KW-0547">Nucleotide-binding</keyword>
<dbReference type="InterPro" id="IPR005670">
    <property type="entry name" value="PstB-like"/>
</dbReference>
<dbReference type="GO" id="GO:0016887">
    <property type="term" value="F:ATP hydrolysis activity"/>
    <property type="evidence" value="ECO:0007669"/>
    <property type="project" value="InterPro"/>
</dbReference>
<sequence length="263" mass="29745">MMGTAATAKSRQFEEEVLLTKNLKVFYGQQEILHGINVNFRKNAVTSLIGPSGAGKTTFLNALNRLDERKTTITGEIFYHGLDINGPEIDVYKLRTHIGMLFQEAHVFEMSIYDNIAFPLKCHGIKDESKLRQIIEKSLTKAGLWKKVKDKLKQSARLLSKSQAQQLCLARALALEPEVLLLDEATSLLDPVATNTVENVLRTLKKKTTVIWITHNLSQAARISDDTVFFDKGVLVEKGRTKEVFTYPKSVRTDNYLSHNLRR</sequence>
<dbReference type="PATRIC" id="fig|1423812.3.peg.1017"/>
<keyword evidence="1" id="KW-0592">Phosphate transport</keyword>
<dbReference type="InterPro" id="IPR003439">
    <property type="entry name" value="ABC_transporter-like_ATP-bd"/>
</dbReference>
<dbReference type="InterPro" id="IPR003593">
    <property type="entry name" value="AAA+_ATPase"/>
</dbReference>
<evidence type="ECO:0000256" key="3">
    <source>
        <dbReference type="ARBA" id="ARBA00022840"/>
    </source>
</evidence>
<organism evidence="5 6">
    <name type="scientific">Liquorilactobacillus uvarum DSM 19971</name>
    <dbReference type="NCBI Taxonomy" id="1423812"/>
    <lineage>
        <taxon>Bacteria</taxon>
        <taxon>Bacillati</taxon>
        <taxon>Bacillota</taxon>
        <taxon>Bacilli</taxon>
        <taxon>Lactobacillales</taxon>
        <taxon>Lactobacillaceae</taxon>
        <taxon>Liquorilactobacillus</taxon>
    </lineage>
</organism>
<dbReference type="GO" id="GO:0005315">
    <property type="term" value="F:phosphate transmembrane transporter activity"/>
    <property type="evidence" value="ECO:0007669"/>
    <property type="project" value="InterPro"/>
</dbReference>
<dbReference type="OrthoDB" id="2281782at2"/>
<protein>
    <submittedName>
        <fullName evidence="5">Phosphate ABC transporter ATPase</fullName>
    </submittedName>
</protein>
<dbReference type="PANTHER" id="PTHR43423">
    <property type="entry name" value="ABC TRANSPORTER I FAMILY MEMBER 17"/>
    <property type="match status" value="1"/>
</dbReference>
<evidence type="ECO:0000313" key="6">
    <source>
        <dbReference type="Proteomes" id="UP000051155"/>
    </source>
</evidence>
<dbReference type="STRING" id="1423812.FD20_GL000953"/>
<keyword evidence="1" id="KW-0813">Transport</keyword>
<dbReference type="PROSITE" id="PS50893">
    <property type="entry name" value="ABC_TRANSPORTER_2"/>
    <property type="match status" value="1"/>
</dbReference>
<dbReference type="SMART" id="SM00382">
    <property type="entry name" value="AAA"/>
    <property type="match status" value="1"/>
</dbReference>
<feature type="domain" description="ABC transporter" evidence="4">
    <location>
        <begin position="18"/>
        <end position="257"/>
    </location>
</feature>
<dbReference type="Proteomes" id="UP000051155">
    <property type="component" value="Unassembled WGS sequence"/>
</dbReference>
<keyword evidence="6" id="KW-1185">Reference proteome</keyword>
<name>A0A0R1Q3C0_9LACO</name>
<keyword evidence="3" id="KW-0067">ATP-binding</keyword>
<dbReference type="EMBL" id="AZEG01000002">
    <property type="protein sequence ID" value="KRL38878.1"/>
    <property type="molecule type" value="Genomic_DNA"/>
</dbReference>
<evidence type="ECO:0000259" key="4">
    <source>
        <dbReference type="PROSITE" id="PS50893"/>
    </source>
</evidence>
<gene>
    <name evidence="5" type="ORF">FD20_GL000953</name>
</gene>
<evidence type="ECO:0000313" key="5">
    <source>
        <dbReference type="EMBL" id="KRL38878.1"/>
    </source>
</evidence>